<dbReference type="Proteomes" id="UP000183809">
    <property type="component" value="Unassembled WGS sequence"/>
</dbReference>
<dbReference type="InterPro" id="IPR017853">
    <property type="entry name" value="GH"/>
</dbReference>
<evidence type="ECO:0000256" key="3">
    <source>
        <dbReference type="ARBA" id="ARBA00012729"/>
    </source>
</evidence>
<organism evidence="15 16">
    <name type="scientific">Diplodia corticola</name>
    <dbReference type="NCBI Taxonomy" id="236234"/>
    <lineage>
        <taxon>Eukaryota</taxon>
        <taxon>Fungi</taxon>
        <taxon>Dikarya</taxon>
        <taxon>Ascomycota</taxon>
        <taxon>Pezizomycotina</taxon>
        <taxon>Dothideomycetes</taxon>
        <taxon>Dothideomycetes incertae sedis</taxon>
        <taxon>Botryosphaeriales</taxon>
        <taxon>Botryosphaeriaceae</taxon>
        <taxon>Diplodia</taxon>
    </lineage>
</organism>
<dbReference type="GO" id="GO:0008061">
    <property type="term" value="F:chitin binding"/>
    <property type="evidence" value="ECO:0007669"/>
    <property type="project" value="UniProtKB-UniRule"/>
</dbReference>
<feature type="region of interest" description="Disordered" evidence="11">
    <location>
        <begin position="970"/>
        <end position="1000"/>
    </location>
</feature>
<comment type="catalytic activity">
    <reaction evidence="1">
        <text>Random endo-hydrolysis of N-acetyl-beta-D-glucosaminide (1-&gt;4)-beta-linkages in chitin and chitodextrins.</text>
        <dbReference type="EC" id="3.2.1.14"/>
    </reaction>
</comment>
<evidence type="ECO:0000256" key="2">
    <source>
        <dbReference type="ARBA" id="ARBA00008682"/>
    </source>
</evidence>
<gene>
    <name evidence="15" type="ORF">BKCO1_8100032</name>
</gene>
<dbReference type="AlphaFoldDB" id="A0A1J9RAG3"/>
<dbReference type="PROSITE" id="PS50941">
    <property type="entry name" value="CHIT_BIND_I_2"/>
    <property type="match status" value="1"/>
</dbReference>
<comment type="caution">
    <text evidence="15">The sequence shown here is derived from an EMBL/GenBank/DDBJ whole genome shotgun (WGS) entry which is preliminary data.</text>
</comment>
<keyword evidence="12" id="KW-0732">Signal</keyword>
<feature type="chain" id="PRO_5013040787" description="chitinase" evidence="12">
    <location>
        <begin position="19"/>
        <end position="1209"/>
    </location>
</feature>
<feature type="signal peptide" evidence="12">
    <location>
        <begin position="1"/>
        <end position="18"/>
    </location>
</feature>
<evidence type="ECO:0000256" key="6">
    <source>
        <dbReference type="ARBA" id="ARBA00023277"/>
    </source>
</evidence>
<dbReference type="GO" id="GO:0000272">
    <property type="term" value="P:polysaccharide catabolic process"/>
    <property type="evidence" value="ECO:0007669"/>
    <property type="project" value="UniProtKB-KW"/>
</dbReference>
<keyword evidence="8" id="KW-0624">Polysaccharide degradation</keyword>
<keyword evidence="5" id="KW-0146">Chitin degradation</keyword>
<dbReference type="SUPFAM" id="SSF54556">
    <property type="entry name" value="Chitinase insertion domain"/>
    <property type="match status" value="1"/>
</dbReference>
<evidence type="ECO:0000256" key="4">
    <source>
        <dbReference type="ARBA" id="ARBA00022801"/>
    </source>
</evidence>
<dbReference type="InterPro" id="IPR001002">
    <property type="entry name" value="Chitin-bd_1"/>
</dbReference>
<feature type="disulfide bond" evidence="9">
    <location>
        <begin position="93"/>
        <end position="105"/>
    </location>
</feature>
<evidence type="ECO:0000256" key="5">
    <source>
        <dbReference type="ARBA" id="ARBA00023024"/>
    </source>
</evidence>
<reference evidence="15 16" key="1">
    <citation type="submission" date="2016-10" db="EMBL/GenBank/DDBJ databases">
        <title>Proteomics and genomics reveal pathogen-plant mechanisms compatible with a hemibiotrophic lifestyle of Diplodia corticola.</title>
        <authorList>
            <person name="Fernandes I."/>
            <person name="De Jonge R."/>
            <person name="Van De Peer Y."/>
            <person name="Devreese B."/>
            <person name="Alves A."/>
            <person name="Esteves A.C."/>
        </authorList>
    </citation>
    <scope>NUCLEOTIDE SEQUENCE [LARGE SCALE GENOMIC DNA]</scope>
    <source>
        <strain evidence="15 16">CBS 112549</strain>
    </source>
</reference>
<evidence type="ECO:0000256" key="10">
    <source>
        <dbReference type="RuleBase" id="RU000489"/>
    </source>
</evidence>
<dbReference type="EMBL" id="MNUE01000081">
    <property type="protein sequence ID" value="OJD29411.1"/>
    <property type="molecule type" value="Genomic_DNA"/>
</dbReference>
<dbReference type="InterPro" id="IPR001579">
    <property type="entry name" value="Glyco_hydro_18_chit_AS"/>
</dbReference>
<keyword evidence="9" id="KW-1015">Disulfide bond</keyword>
<keyword evidence="9" id="KW-0147">Chitin-binding</keyword>
<feature type="region of interest" description="Disordered" evidence="11">
    <location>
        <begin position="788"/>
        <end position="820"/>
    </location>
</feature>
<dbReference type="PANTHER" id="PTHR11177">
    <property type="entry name" value="CHITINASE"/>
    <property type="match status" value="1"/>
</dbReference>
<evidence type="ECO:0000256" key="7">
    <source>
        <dbReference type="ARBA" id="ARBA00023295"/>
    </source>
</evidence>
<evidence type="ECO:0000313" key="16">
    <source>
        <dbReference type="Proteomes" id="UP000183809"/>
    </source>
</evidence>
<dbReference type="PROSITE" id="PS51910">
    <property type="entry name" value="GH18_2"/>
    <property type="match status" value="1"/>
</dbReference>
<keyword evidence="16" id="KW-1185">Reference proteome</keyword>
<dbReference type="SUPFAM" id="SSF51445">
    <property type="entry name" value="(Trans)glycosidases"/>
    <property type="match status" value="1"/>
</dbReference>
<keyword evidence="4 10" id="KW-0378">Hydrolase</keyword>
<dbReference type="GO" id="GO:0006032">
    <property type="term" value="P:chitin catabolic process"/>
    <property type="evidence" value="ECO:0007669"/>
    <property type="project" value="UniProtKB-KW"/>
</dbReference>
<evidence type="ECO:0000259" key="13">
    <source>
        <dbReference type="PROSITE" id="PS50941"/>
    </source>
</evidence>
<name>A0A1J9RAG3_9PEZI</name>
<feature type="compositionally biased region" description="Low complexity" evidence="11">
    <location>
        <begin position="796"/>
        <end position="808"/>
    </location>
</feature>
<dbReference type="InterPro" id="IPR001223">
    <property type="entry name" value="Glyco_hydro18_cat"/>
</dbReference>
<comment type="caution">
    <text evidence="9">Lacks conserved residue(s) required for the propagation of feature annotation.</text>
</comment>
<dbReference type="GO" id="GO:0008843">
    <property type="term" value="F:endochitinase activity"/>
    <property type="evidence" value="ECO:0007669"/>
    <property type="project" value="UniProtKB-EC"/>
</dbReference>
<dbReference type="CDD" id="cd06922">
    <property type="entry name" value="ChtBD1_GH18_1"/>
    <property type="match status" value="1"/>
</dbReference>
<evidence type="ECO:0000256" key="12">
    <source>
        <dbReference type="SAM" id="SignalP"/>
    </source>
</evidence>
<accession>A0A1J9RAG3</accession>
<sequence length="1209" mass="128813">MKLLQLVAALAAAGSVQALASTTNGTAQKNSTIYKAAYAKYNPLTPVFQNVSGVTVNPLIKVLQVSNNGTSLGKRQTGDNGLPEGTCAPGTPCSNGACCSSTGICGYSPDECGDDVCLSNCDAKAECGQYSEGGTVTCPLNVCEFCTTSGEHPCQDGYGSCGEVAEPSCSGSSAAAISIGYYEAWSSTRQCDSRDPEDLDLTGLTHLNFAFVYFDPTTFEMTPMTATDVPLYTRFTGLKSNNPSLKTWVSVGGWAFNDETNTPNTRTAFSDMASSAANRKAFIDSLVKFMQTYGFDGVDLDWEYPGADDRGGIEADTANFVTLLQEMRETWGSTYGISATIPSSYWYMRWFDVAAMQDYLDWFNFMSYDIHGVWDSTNDVTGPYVRPHTNITEIEAGLALLWRAGVNPDQVVLGLGWYGRSFTLTDPTCTTPGCAFTEGGKAGECTNSAGTLSNAEINRIIEENGLTPISIEEAAVKYITWDSDQWVSYDDGPTLQMKMQRANELCLGGTMIWSVDQDDANGTSANDMLGIGASSGYPSELTASIREKMADADSVADISNSCYWSLCGGECVSGFFQVTQARGQVAGVSTSTICADDSFQNLCCAPGTTMGTCAWEGWGGAGMACGTPACNDSSAVAVAGNTNHLDDVPELQIYDDQTCNGGTQLFCCVGFKPSTIASASNLNLLGQASTSALRRRGTSSGAGLSTGVCLTAGTGIAIAYAAAAFLSGGLITVTATPLLTGALGSLAVGCMATLAAEGALGNMSPSLGLGLDIVGYAISVIAFSSGRTLRSGASGSNKRPAAAPAKNPSKPKKPKVDANGNQLFGVYTKKTYDPKDDDCSVTYTCNYGLGWDEICDNQKWAIDKGLGGKTVYGVADTGARNARGAKFSKDDWSSLFRADFYRTLAVQHQNGENTARCQVDEFPMASLDEGLKPQKQIVRLVNGRANGLQGNDWWMWQLASYQPCSALRKAKGKPKPPVTWRFGSPPQDDNRNDASSGGSHFIQKYGFDSQTANSECWATYDDPLSHTHATVLDHGFRALPNDPMFVDYNWPAQDYWNTRTQVTKPMGGLVDAYQLATDVASANWLKRDEVPGMTGSTANGTLADLEIVEVDMDGMRLEDLQLNPDVFTELHLNEAELAELGMNKEDIVLLKRETEPVPPLIQPRPNAADVTTAASAPTPVVELSQTGAIASNSAPAPTGQIWRMRYVGE</sequence>
<evidence type="ECO:0000256" key="9">
    <source>
        <dbReference type="PROSITE-ProRule" id="PRU00261"/>
    </source>
</evidence>
<evidence type="ECO:0000313" key="15">
    <source>
        <dbReference type="EMBL" id="OJD29411.1"/>
    </source>
</evidence>
<protein>
    <recommendedName>
        <fullName evidence="3">chitinase</fullName>
        <ecNumber evidence="3">3.2.1.14</ecNumber>
    </recommendedName>
</protein>
<dbReference type="PROSITE" id="PS01095">
    <property type="entry name" value="GH18_1"/>
    <property type="match status" value="1"/>
</dbReference>
<feature type="domain" description="Chitin-binding type-1" evidence="13">
    <location>
        <begin position="84"/>
        <end position="123"/>
    </location>
</feature>
<dbReference type="EC" id="3.2.1.14" evidence="3"/>
<dbReference type="Gene3D" id="3.10.50.10">
    <property type="match status" value="1"/>
</dbReference>
<feature type="disulfide bond" evidence="9">
    <location>
        <begin position="117"/>
        <end position="121"/>
    </location>
</feature>
<dbReference type="PANTHER" id="PTHR11177:SF333">
    <property type="entry name" value="CHITINASE"/>
    <property type="match status" value="1"/>
</dbReference>
<dbReference type="RefSeq" id="XP_020125671.1">
    <property type="nucleotide sequence ID" value="XM_020279469.1"/>
</dbReference>
<dbReference type="InterPro" id="IPR029070">
    <property type="entry name" value="Chitinase_insertion_sf"/>
</dbReference>
<proteinExistence type="inferred from homology"/>
<dbReference type="Pfam" id="PF00704">
    <property type="entry name" value="Glyco_hydro_18"/>
    <property type="match status" value="1"/>
</dbReference>
<dbReference type="InterPro" id="IPR011583">
    <property type="entry name" value="Chitinase_II/V-like_cat"/>
</dbReference>
<feature type="disulfide bond" evidence="9">
    <location>
        <begin position="98"/>
        <end position="112"/>
    </location>
</feature>
<evidence type="ECO:0000256" key="1">
    <source>
        <dbReference type="ARBA" id="ARBA00000822"/>
    </source>
</evidence>
<dbReference type="OrthoDB" id="73875at2759"/>
<dbReference type="InterPro" id="IPR050314">
    <property type="entry name" value="Glycosyl_Hydrlase_18"/>
</dbReference>
<keyword evidence="6" id="KW-0119">Carbohydrate metabolism</keyword>
<dbReference type="STRING" id="236234.A0A1J9RAG3"/>
<dbReference type="Gene3D" id="3.20.20.80">
    <property type="entry name" value="Glycosidases"/>
    <property type="match status" value="1"/>
</dbReference>
<keyword evidence="7 10" id="KW-0326">Glycosidase</keyword>
<dbReference type="SMART" id="SM00636">
    <property type="entry name" value="Glyco_18"/>
    <property type="match status" value="1"/>
</dbReference>
<evidence type="ECO:0000259" key="14">
    <source>
        <dbReference type="PROSITE" id="PS51910"/>
    </source>
</evidence>
<comment type="similarity">
    <text evidence="2">Belongs to the glycosyl hydrolase 18 family. Chitinase class V subfamily.</text>
</comment>
<evidence type="ECO:0000256" key="8">
    <source>
        <dbReference type="ARBA" id="ARBA00023326"/>
    </source>
</evidence>
<dbReference type="GeneID" id="31019732"/>
<feature type="domain" description="GH18" evidence="14">
    <location>
        <begin position="176"/>
        <end position="552"/>
    </location>
</feature>
<evidence type="ECO:0000256" key="11">
    <source>
        <dbReference type="SAM" id="MobiDB-lite"/>
    </source>
</evidence>